<feature type="compositionally biased region" description="Basic and acidic residues" evidence="2">
    <location>
        <begin position="395"/>
        <end position="404"/>
    </location>
</feature>
<protein>
    <recommendedName>
        <fullName evidence="1">Serine/threonine-protein phosphatase</fullName>
        <ecNumber evidence="1">3.1.3.16</ecNumber>
    </recommendedName>
</protein>
<sequence length="584" mass="64531">MKVAHKSVSGISTGIMRKSNSKEIDTNVKKVHSLVTEFKAYKPPPGMSESMARTMENIIRRIFTSTAQTSYEKLLKFEEMRELCLRSRELFLLEPCFVEVAPPLLILGDVHGQLYDMLDILSFIGHPPQKRLLFLGDYVDRGDYSLETITLLLAFKLRFPKEIYLLRGNHETRCVNRQYGFFDECKRKFPEKGVELWTLFQHVFNCLPMAALVGTKIFCAHGGISEDLISFKQFERNVQARNFRVFRPTDICDIGLLCDLIWADPSPACSLYEESPRGVSFVFGKQAVNDFCNRMNVDLICRAHQCVMEGYEFFADQKCLTLFSAPCYCGELDNRAAVMHVSGQLECRVLTFKKDTGLSTAECKRTIESVAVSPSGHKGAARSEIKSSPPGSARNDVKIDRTPRSEPLVAASAPTKGTGNLNVTAQCADGKRAPAGRKSLIQQPCTDNSQVSGKKSMVMTARPAEIQIPASKTSSVVSLDTDRSRAGSSNIPLVVSPCADERSSAPSPKQFVVMAPGPERRGSSAGKKSLVMSLRMDNNRASTGKDSILMIRSTNGNQTTPLKKPNEMTPGAGQRIPAEKSPSK</sequence>
<name>A0A7I4YZI8_HAECO</name>
<dbReference type="PANTHER" id="PTHR11668">
    <property type="entry name" value="SERINE/THREONINE PROTEIN PHOSPHATASE"/>
    <property type="match status" value="1"/>
</dbReference>
<dbReference type="PRINTS" id="PR00114">
    <property type="entry name" value="STPHPHTASE"/>
</dbReference>
<dbReference type="PROSITE" id="PS00125">
    <property type="entry name" value="SER_THR_PHOSPHATASE"/>
    <property type="match status" value="1"/>
</dbReference>
<feature type="region of interest" description="Disordered" evidence="2">
    <location>
        <begin position="374"/>
        <end position="416"/>
    </location>
</feature>
<dbReference type="Gene3D" id="3.60.21.10">
    <property type="match status" value="1"/>
</dbReference>
<feature type="region of interest" description="Disordered" evidence="2">
    <location>
        <begin position="472"/>
        <end position="584"/>
    </location>
</feature>
<dbReference type="SUPFAM" id="SSF56300">
    <property type="entry name" value="Metallo-dependent phosphatases"/>
    <property type="match status" value="1"/>
</dbReference>
<accession>A0A7I4YZI8</accession>
<evidence type="ECO:0000259" key="3">
    <source>
        <dbReference type="PROSITE" id="PS00125"/>
    </source>
</evidence>
<evidence type="ECO:0000313" key="5">
    <source>
        <dbReference type="WBParaSite" id="HCON_00162870-00001"/>
    </source>
</evidence>
<comment type="catalytic activity">
    <reaction evidence="1">
        <text>O-phospho-L-threonyl-[protein] + H2O = L-threonyl-[protein] + phosphate</text>
        <dbReference type="Rhea" id="RHEA:47004"/>
        <dbReference type="Rhea" id="RHEA-COMP:11060"/>
        <dbReference type="Rhea" id="RHEA-COMP:11605"/>
        <dbReference type="ChEBI" id="CHEBI:15377"/>
        <dbReference type="ChEBI" id="CHEBI:30013"/>
        <dbReference type="ChEBI" id="CHEBI:43474"/>
        <dbReference type="ChEBI" id="CHEBI:61977"/>
        <dbReference type="EC" id="3.1.3.16"/>
    </reaction>
</comment>
<dbReference type="InterPro" id="IPR004843">
    <property type="entry name" value="Calcineurin-like_PHP"/>
</dbReference>
<dbReference type="GO" id="GO:0005737">
    <property type="term" value="C:cytoplasm"/>
    <property type="evidence" value="ECO:0007669"/>
    <property type="project" value="TreeGrafter"/>
</dbReference>
<reference evidence="5" key="1">
    <citation type="submission" date="2020-12" db="UniProtKB">
        <authorList>
            <consortium name="WormBaseParasite"/>
        </authorList>
    </citation>
    <scope>IDENTIFICATION</scope>
    <source>
        <strain evidence="5">MHco3</strain>
    </source>
</reference>
<dbReference type="PANTHER" id="PTHR11668:SF477">
    <property type="entry name" value="SERINE_THREONINE-PROTEIN PHOSPHATASE"/>
    <property type="match status" value="1"/>
</dbReference>
<evidence type="ECO:0000313" key="4">
    <source>
        <dbReference type="Proteomes" id="UP000025227"/>
    </source>
</evidence>
<evidence type="ECO:0000256" key="2">
    <source>
        <dbReference type="SAM" id="MobiDB-lite"/>
    </source>
</evidence>
<dbReference type="InterPro" id="IPR029052">
    <property type="entry name" value="Metallo-depent_PP-like"/>
</dbReference>
<dbReference type="Pfam" id="PF00149">
    <property type="entry name" value="Metallophos"/>
    <property type="match status" value="1"/>
</dbReference>
<proteinExistence type="inferred from homology"/>
<comment type="similarity">
    <text evidence="1">Belongs to the PPP phosphatase family.</text>
</comment>
<dbReference type="AlphaFoldDB" id="A0A7I4YZI8"/>
<dbReference type="GO" id="GO:0005634">
    <property type="term" value="C:nucleus"/>
    <property type="evidence" value="ECO:0007669"/>
    <property type="project" value="TreeGrafter"/>
</dbReference>
<dbReference type="OrthoDB" id="1930084at2759"/>
<dbReference type="EC" id="3.1.3.16" evidence="1"/>
<dbReference type="SMART" id="SM00156">
    <property type="entry name" value="PP2Ac"/>
    <property type="match status" value="1"/>
</dbReference>
<dbReference type="GO" id="GO:0004722">
    <property type="term" value="F:protein serine/threonine phosphatase activity"/>
    <property type="evidence" value="ECO:0007669"/>
    <property type="project" value="UniProtKB-EC"/>
</dbReference>
<feature type="compositionally biased region" description="Polar residues" evidence="2">
    <location>
        <begin position="552"/>
        <end position="561"/>
    </location>
</feature>
<dbReference type="Proteomes" id="UP000025227">
    <property type="component" value="Unplaced"/>
</dbReference>
<dbReference type="InterPro" id="IPR006186">
    <property type="entry name" value="Ser/Thr-sp_prot-phosphatase"/>
</dbReference>
<evidence type="ECO:0000256" key="1">
    <source>
        <dbReference type="RuleBase" id="RU004273"/>
    </source>
</evidence>
<organism evidence="4 5">
    <name type="scientific">Haemonchus contortus</name>
    <name type="common">Barber pole worm</name>
    <dbReference type="NCBI Taxonomy" id="6289"/>
    <lineage>
        <taxon>Eukaryota</taxon>
        <taxon>Metazoa</taxon>
        <taxon>Ecdysozoa</taxon>
        <taxon>Nematoda</taxon>
        <taxon>Chromadorea</taxon>
        <taxon>Rhabditida</taxon>
        <taxon>Rhabditina</taxon>
        <taxon>Rhabditomorpha</taxon>
        <taxon>Strongyloidea</taxon>
        <taxon>Trichostrongylidae</taxon>
        <taxon>Haemonchus</taxon>
    </lineage>
</organism>
<dbReference type="InterPro" id="IPR050341">
    <property type="entry name" value="PP1_catalytic_subunit"/>
</dbReference>
<keyword evidence="1" id="KW-0378">Hydrolase</keyword>
<keyword evidence="4" id="KW-1185">Reference proteome</keyword>
<feature type="domain" description="Serine/threonine specific protein phosphatases" evidence="3">
    <location>
        <begin position="166"/>
        <end position="171"/>
    </location>
</feature>
<dbReference type="WBParaSite" id="HCON_00162870-00001">
    <property type="protein sequence ID" value="HCON_00162870-00001"/>
    <property type="gene ID" value="HCON_00162870"/>
</dbReference>